<organism evidence="2 3">
    <name type="scientific">Papilio machaon</name>
    <name type="common">Old World swallowtail butterfly</name>
    <dbReference type="NCBI Taxonomy" id="76193"/>
    <lineage>
        <taxon>Eukaryota</taxon>
        <taxon>Metazoa</taxon>
        <taxon>Ecdysozoa</taxon>
        <taxon>Arthropoda</taxon>
        <taxon>Hexapoda</taxon>
        <taxon>Insecta</taxon>
        <taxon>Pterygota</taxon>
        <taxon>Neoptera</taxon>
        <taxon>Endopterygota</taxon>
        <taxon>Lepidoptera</taxon>
        <taxon>Glossata</taxon>
        <taxon>Ditrysia</taxon>
        <taxon>Papilionoidea</taxon>
        <taxon>Papilionidae</taxon>
        <taxon>Papilioninae</taxon>
        <taxon>Papilio</taxon>
    </lineage>
</organism>
<feature type="region of interest" description="Disordered" evidence="1">
    <location>
        <begin position="1"/>
        <end position="30"/>
    </location>
</feature>
<name>A0A194RL57_PAPMA</name>
<evidence type="ECO:0000313" key="2">
    <source>
        <dbReference type="EMBL" id="KPJ18154.1"/>
    </source>
</evidence>
<dbReference type="AlphaFoldDB" id="A0A194RL57"/>
<gene>
    <name evidence="2" type="ORF">RR48_12002</name>
</gene>
<feature type="region of interest" description="Disordered" evidence="1">
    <location>
        <begin position="104"/>
        <end position="128"/>
    </location>
</feature>
<protein>
    <submittedName>
        <fullName evidence="2">Synaptosomal-associated protein 25</fullName>
    </submittedName>
</protein>
<dbReference type="EMBL" id="KQ460045">
    <property type="protein sequence ID" value="KPJ18154.1"/>
    <property type="molecule type" value="Genomic_DNA"/>
</dbReference>
<evidence type="ECO:0000256" key="1">
    <source>
        <dbReference type="SAM" id="MobiDB-lite"/>
    </source>
</evidence>
<dbReference type="InParanoid" id="A0A194RL57"/>
<dbReference type="Proteomes" id="UP000053240">
    <property type="component" value="Unassembled WGS sequence"/>
</dbReference>
<feature type="compositionally biased region" description="Basic and acidic residues" evidence="1">
    <location>
        <begin position="104"/>
        <end position="114"/>
    </location>
</feature>
<dbReference type="STRING" id="76193.A0A194RL57"/>
<accession>A0A194RL57</accession>
<reference evidence="2 3" key="1">
    <citation type="journal article" date="2015" name="Nat. Commun.">
        <title>Outbred genome sequencing and CRISPR/Cas9 gene editing in butterflies.</title>
        <authorList>
            <person name="Li X."/>
            <person name="Fan D."/>
            <person name="Zhang W."/>
            <person name="Liu G."/>
            <person name="Zhang L."/>
            <person name="Zhao L."/>
            <person name="Fang X."/>
            <person name="Chen L."/>
            <person name="Dong Y."/>
            <person name="Chen Y."/>
            <person name="Ding Y."/>
            <person name="Zhao R."/>
            <person name="Feng M."/>
            <person name="Zhu Y."/>
            <person name="Feng Y."/>
            <person name="Jiang X."/>
            <person name="Zhu D."/>
            <person name="Xiang H."/>
            <person name="Feng X."/>
            <person name="Li S."/>
            <person name="Wang J."/>
            <person name="Zhang G."/>
            <person name="Kronforst M.R."/>
            <person name="Wang W."/>
        </authorList>
    </citation>
    <scope>NUCLEOTIDE SEQUENCE [LARGE SCALE GENOMIC DNA]</scope>
    <source>
        <strain evidence="2">Ya'a_city_454_Pm</strain>
        <tissue evidence="2">Whole body</tissue>
    </source>
</reference>
<sequence length="128" mass="14413">MPSAAPPENGVPRSELEQLQMRAGQVTDESLESTRRMMQLCEELFRWLCDYLLSVREVFSMRGSEGYSGSVLDSPPARCLPARDTNVRQAKQYMTVRHARDGRAVRPHAGDGRRHATHSTVPLTTNML</sequence>
<feature type="compositionally biased region" description="Polar residues" evidence="1">
    <location>
        <begin position="118"/>
        <end position="128"/>
    </location>
</feature>
<proteinExistence type="predicted"/>
<dbReference type="Gene3D" id="1.20.5.110">
    <property type="match status" value="1"/>
</dbReference>
<evidence type="ECO:0000313" key="3">
    <source>
        <dbReference type="Proteomes" id="UP000053240"/>
    </source>
</evidence>
<keyword evidence="3" id="KW-1185">Reference proteome</keyword>